<evidence type="ECO:0000256" key="2">
    <source>
        <dbReference type="ARBA" id="ARBA00005698"/>
    </source>
</evidence>
<dbReference type="GeneID" id="10400394"/>
<dbReference type="PANTHER" id="PTHR11435:SF1">
    <property type="entry name" value="NADH-UBIQUINONE OXIDOREDUCTASE CHAIN 6"/>
    <property type="match status" value="1"/>
</dbReference>
<keyword evidence="7 15" id="KW-0812">Transmembrane</keyword>
<evidence type="ECO:0000256" key="8">
    <source>
        <dbReference type="ARBA" id="ARBA00022967"/>
    </source>
</evidence>
<dbReference type="InterPro" id="IPR042106">
    <property type="entry name" value="Nuo/plastoQ_OxRdtase_6_NuoJ"/>
</dbReference>
<keyword evidence="12 15" id="KW-0496">Mitochondrion</keyword>
<keyword evidence="8 15" id="KW-1278">Translocase</keyword>
<feature type="transmembrane region" description="Helical" evidence="15">
    <location>
        <begin position="84"/>
        <end position="104"/>
    </location>
</feature>
<dbReference type="InterPro" id="IPR050269">
    <property type="entry name" value="ComplexI_Subunit6"/>
</dbReference>
<dbReference type="CTD" id="4541"/>
<protein>
    <recommendedName>
        <fullName evidence="4 15">NADH-ubiquinone oxidoreductase chain 6</fullName>
        <ecNumber evidence="3 15">7.1.1.2</ecNumber>
    </recommendedName>
</protein>
<feature type="transmembrane region" description="Helical" evidence="15">
    <location>
        <begin position="53"/>
        <end position="72"/>
    </location>
</feature>
<feature type="transmembrane region" description="Helical" evidence="15">
    <location>
        <begin position="30"/>
        <end position="46"/>
    </location>
</feature>
<dbReference type="InterPro" id="IPR001457">
    <property type="entry name" value="NADH_UbQ/plastoQ_OxRdtase_su6"/>
</dbReference>
<evidence type="ECO:0000256" key="11">
    <source>
        <dbReference type="ARBA" id="ARBA00023027"/>
    </source>
</evidence>
<dbReference type="EMBL" id="AP011935">
    <property type="protein sequence ID" value="BAK10027.1"/>
    <property type="molecule type" value="Genomic_DNA"/>
</dbReference>
<keyword evidence="13 15" id="KW-0472">Membrane</keyword>
<evidence type="ECO:0000256" key="1">
    <source>
        <dbReference type="ARBA" id="ARBA00004225"/>
    </source>
</evidence>
<dbReference type="Gene3D" id="1.20.120.1200">
    <property type="entry name" value="NADH-ubiquinone/plastoquinone oxidoreductase chain 6, subunit NuoJ"/>
    <property type="match status" value="1"/>
</dbReference>
<keyword evidence="11 15" id="KW-0520">NAD</keyword>
<evidence type="ECO:0000256" key="4">
    <source>
        <dbReference type="ARBA" id="ARBA00021095"/>
    </source>
</evidence>
<evidence type="ECO:0000256" key="13">
    <source>
        <dbReference type="ARBA" id="ARBA00023136"/>
    </source>
</evidence>
<keyword evidence="10 15" id="KW-1133">Transmembrane helix</keyword>
<evidence type="ECO:0000256" key="5">
    <source>
        <dbReference type="ARBA" id="ARBA00022448"/>
    </source>
</evidence>
<evidence type="ECO:0000256" key="14">
    <source>
        <dbReference type="ARBA" id="ARBA00049551"/>
    </source>
</evidence>
<comment type="similarity">
    <text evidence="2 15">Belongs to the complex I subunit 6 family.</text>
</comment>
<geneLocation type="mitochondrion" evidence="16"/>
<reference evidence="16" key="1">
    <citation type="journal article" date="2011" name="PLoS ONE">
        <title>Multiple Invasions into Freshwater by Pufferfishes (Teleostei: Tetraodontidae): A Mitogenomic Perspective.</title>
        <authorList>
            <person name="Yamanoue Y."/>
            <person name="Miya M."/>
            <person name="Doi H."/>
            <person name="Mabuchi K."/>
            <person name="Sakai H."/>
            <person name="Nishida M."/>
        </authorList>
    </citation>
    <scope>NUCLEOTIDE SEQUENCE</scope>
    <source>
        <tissue evidence="16">Muscle</tissue>
    </source>
</reference>
<evidence type="ECO:0000256" key="9">
    <source>
        <dbReference type="ARBA" id="ARBA00022982"/>
    </source>
</evidence>
<comment type="function">
    <text evidence="15">Core subunit of the mitochondrial membrane respiratory chain NADH dehydrogenase (Complex I) which catalyzes electron transfer from NADH through the respiratory chain, using ubiquinone as an electron acceptor. Essential for the catalytic activity and assembly of complex I.</text>
</comment>
<keyword evidence="9 15" id="KW-0249">Electron transport</keyword>
<organism evidence="16">
    <name type="scientific">Tetractenos glaber</name>
    <name type="common">smooth toadfish</name>
    <dbReference type="NCBI Taxonomy" id="303746"/>
    <lineage>
        <taxon>Eukaryota</taxon>
        <taxon>Metazoa</taxon>
        <taxon>Chordata</taxon>
        <taxon>Craniata</taxon>
        <taxon>Vertebrata</taxon>
        <taxon>Euteleostomi</taxon>
        <taxon>Actinopterygii</taxon>
        <taxon>Neopterygii</taxon>
        <taxon>Teleostei</taxon>
        <taxon>Neoteleostei</taxon>
        <taxon>Acanthomorphata</taxon>
        <taxon>Eupercaria</taxon>
        <taxon>Tetraodontiformes</taxon>
        <taxon>Tetradontoidea</taxon>
        <taxon>Tetraodontidae</taxon>
        <taxon>Tetractenos</taxon>
    </lineage>
</organism>
<evidence type="ECO:0000256" key="3">
    <source>
        <dbReference type="ARBA" id="ARBA00012944"/>
    </source>
</evidence>
<accession>F2EN59</accession>
<dbReference type="RefSeq" id="YP_004347598.1">
    <property type="nucleotide sequence ID" value="NC_015347.1"/>
</dbReference>
<dbReference type="GO" id="GO:0031966">
    <property type="term" value="C:mitochondrial membrane"/>
    <property type="evidence" value="ECO:0007669"/>
    <property type="project" value="UniProtKB-SubCell"/>
</dbReference>
<dbReference type="EC" id="7.1.1.2" evidence="3 15"/>
<keyword evidence="5 15" id="KW-0813">Transport</keyword>
<keyword evidence="6 15" id="KW-0679">Respiratory chain</keyword>
<evidence type="ECO:0000256" key="12">
    <source>
        <dbReference type="ARBA" id="ARBA00023128"/>
    </source>
</evidence>
<sequence length="173" mass="18777">MSYMLVFLLLGMLVAMIVLSMNPAPFYGVFSLVLLALYCCGVLVLHGGAFLSLVLLMIYMGGMLVVFIYSSALSADKDPEVPSGWQAGLFFMGYFFFVFGVLYMSGGFDGEVWWGVSGELDWEGVFRGDMDGVSLMYSSGGAVLLVGAWVLLLTLFVVLDLVRGLDRGALRAV</sequence>
<name>F2EN59_9TELE</name>
<comment type="subcellular location">
    <subcellularLocation>
        <location evidence="1 15">Mitochondrion membrane</location>
        <topology evidence="1 15">Multi-pass membrane protein</topology>
    </subcellularLocation>
</comment>
<evidence type="ECO:0000256" key="15">
    <source>
        <dbReference type="RuleBase" id="RU004430"/>
    </source>
</evidence>
<dbReference type="AlphaFoldDB" id="F2EN59"/>
<evidence type="ECO:0000256" key="6">
    <source>
        <dbReference type="ARBA" id="ARBA00022660"/>
    </source>
</evidence>
<evidence type="ECO:0000313" key="16">
    <source>
        <dbReference type="EMBL" id="BAK10027.1"/>
    </source>
</evidence>
<feature type="transmembrane region" description="Helical" evidence="15">
    <location>
        <begin position="135"/>
        <end position="159"/>
    </location>
</feature>
<gene>
    <name evidence="16" type="primary">ND6</name>
</gene>
<evidence type="ECO:0000256" key="10">
    <source>
        <dbReference type="ARBA" id="ARBA00022989"/>
    </source>
</evidence>
<dbReference type="PANTHER" id="PTHR11435">
    <property type="entry name" value="NADH UBIQUINONE OXIDOREDUCTASE SUBUNIT ND6"/>
    <property type="match status" value="1"/>
</dbReference>
<dbReference type="Pfam" id="PF00499">
    <property type="entry name" value="Oxidored_q3"/>
    <property type="match status" value="1"/>
</dbReference>
<dbReference type="GO" id="GO:0008137">
    <property type="term" value="F:NADH dehydrogenase (ubiquinone) activity"/>
    <property type="evidence" value="ECO:0007669"/>
    <property type="project" value="UniProtKB-UniRule"/>
</dbReference>
<keyword evidence="15" id="KW-0830">Ubiquinone</keyword>
<proteinExistence type="inferred from homology"/>
<evidence type="ECO:0000256" key="7">
    <source>
        <dbReference type="ARBA" id="ARBA00022692"/>
    </source>
</evidence>
<comment type="catalytic activity">
    <reaction evidence="14 15">
        <text>a ubiquinone + NADH + 5 H(+)(in) = a ubiquinol + NAD(+) + 4 H(+)(out)</text>
        <dbReference type="Rhea" id="RHEA:29091"/>
        <dbReference type="Rhea" id="RHEA-COMP:9565"/>
        <dbReference type="Rhea" id="RHEA-COMP:9566"/>
        <dbReference type="ChEBI" id="CHEBI:15378"/>
        <dbReference type="ChEBI" id="CHEBI:16389"/>
        <dbReference type="ChEBI" id="CHEBI:17976"/>
        <dbReference type="ChEBI" id="CHEBI:57540"/>
        <dbReference type="ChEBI" id="CHEBI:57945"/>
        <dbReference type="EC" id="7.1.1.2"/>
    </reaction>
</comment>